<name>M0NPS1_9EURY</name>
<dbReference type="Proteomes" id="UP000011546">
    <property type="component" value="Unassembled WGS sequence"/>
</dbReference>
<evidence type="ECO:0000313" key="4">
    <source>
        <dbReference type="Proteomes" id="UP000011546"/>
    </source>
</evidence>
<reference evidence="3 4" key="1">
    <citation type="journal article" date="2014" name="PLoS Genet.">
        <title>Phylogenetically driven sequencing of extremely halophilic archaea reveals strategies for static and dynamic osmo-response.</title>
        <authorList>
            <person name="Becker E.A."/>
            <person name="Seitzer P.M."/>
            <person name="Tritt A."/>
            <person name="Larsen D."/>
            <person name="Krusor M."/>
            <person name="Yao A.I."/>
            <person name="Wu D."/>
            <person name="Madern D."/>
            <person name="Eisen J.A."/>
            <person name="Darling A.E."/>
            <person name="Facciotti M.T."/>
        </authorList>
    </citation>
    <scope>NUCLEOTIDE SEQUENCE [LARGE SCALE GENOMIC DNA]</scope>
    <source>
        <strain evidence="3 4">JCM 14978</strain>
    </source>
</reference>
<protein>
    <submittedName>
        <fullName evidence="3">Uncharacterized protein</fullName>
    </submittedName>
</protein>
<dbReference type="STRING" id="1230456.C468_14108"/>
<dbReference type="PATRIC" id="fig|1230456.3.peg.2807"/>
<dbReference type="AlphaFoldDB" id="M0NPS1"/>
<comment type="caution">
    <text evidence="3">The sequence shown here is derived from an EMBL/GenBank/DDBJ whole genome shotgun (WGS) entry which is preliminary data.</text>
</comment>
<gene>
    <name evidence="3" type="ORF">C468_14108</name>
</gene>
<feature type="transmembrane region" description="Helical" evidence="2">
    <location>
        <begin position="6"/>
        <end position="26"/>
    </location>
</feature>
<organism evidence="3 4">
    <name type="scientific">Halorubrum kocurii JCM 14978</name>
    <dbReference type="NCBI Taxonomy" id="1230456"/>
    <lineage>
        <taxon>Archaea</taxon>
        <taxon>Methanobacteriati</taxon>
        <taxon>Methanobacteriota</taxon>
        <taxon>Stenosarchaea group</taxon>
        <taxon>Halobacteria</taxon>
        <taxon>Halobacteriales</taxon>
        <taxon>Haloferacaceae</taxon>
        <taxon>Halorubrum</taxon>
    </lineage>
</organism>
<evidence type="ECO:0000313" key="3">
    <source>
        <dbReference type="EMBL" id="EMA59932.1"/>
    </source>
</evidence>
<accession>M0NPS1</accession>
<dbReference type="RefSeq" id="WP_008849490.1">
    <property type="nucleotide sequence ID" value="NZ_AOJH01000083.1"/>
</dbReference>
<keyword evidence="4" id="KW-1185">Reference proteome</keyword>
<feature type="region of interest" description="Disordered" evidence="1">
    <location>
        <begin position="55"/>
        <end position="82"/>
    </location>
</feature>
<evidence type="ECO:0000256" key="2">
    <source>
        <dbReference type="SAM" id="Phobius"/>
    </source>
</evidence>
<keyword evidence="2" id="KW-0472">Membrane</keyword>
<proteinExistence type="predicted"/>
<sequence>MNFDVDGAGTAVLVAVTGVFWFFTFGSGMSPTTTEMLVVVGFTALTLTKTGTIALGTSAEEPAPDESGPTPATDGGERRDDA</sequence>
<keyword evidence="2" id="KW-1133">Transmembrane helix</keyword>
<evidence type="ECO:0000256" key="1">
    <source>
        <dbReference type="SAM" id="MobiDB-lite"/>
    </source>
</evidence>
<dbReference type="EMBL" id="AOJH01000083">
    <property type="protein sequence ID" value="EMA59932.1"/>
    <property type="molecule type" value="Genomic_DNA"/>
</dbReference>
<keyword evidence="2" id="KW-0812">Transmembrane</keyword>